<accession>A0ACC8ELD5</accession>
<keyword evidence="2" id="KW-1185">Reference proteome</keyword>
<dbReference type="Proteomes" id="UP000250078">
    <property type="component" value="Unassembled WGS sequence"/>
</dbReference>
<reference evidence="1 2" key="1">
    <citation type="journal article" date="2016" name="Nat. Commun.">
        <title>Ectomycorrhizal ecology is imprinted in the genome of the dominant symbiotic fungus Cenococcum geophilum.</title>
        <authorList>
            <consortium name="DOE Joint Genome Institute"/>
            <person name="Peter M."/>
            <person name="Kohler A."/>
            <person name="Ohm R.A."/>
            <person name="Kuo A."/>
            <person name="Krutzmann J."/>
            <person name="Morin E."/>
            <person name="Arend M."/>
            <person name="Barry K.W."/>
            <person name="Binder M."/>
            <person name="Choi C."/>
            <person name="Clum A."/>
            <person name="Copeland A."/>
            <person name="Grisel N."/>
            <person name="Haridas S."/>
            <person name="Kipfer T."/>
            <person name="LaButti K."/>
            <person name="Lindquist E."/>
            <person name="Lipzen A."/>
            <person name="Maire R."/>
            <person name="Meier B."/>
            <person name="Mihaltcheva S."/>
            <person name="Molinier V."/>
            <person name="Murat C."/>
            <person name="Poggeler S."/>
            <person name="Quandt C.A."/>
            <person name="Sperisen C."/>
            <person name="Tritt A."/>
            <person name="Tisserant E."/>
            <person name="Crous P.W."/>
            <person name="Henrissat B."/>
            <person name="Nehls U."/>
            <person name="Egli S."/>
            <person name="Spatafora J.W."/>
            <person name="Grigoriev I.V."/>
            <person name="Martin F.M."/>
        </authorList>
    </citation>
    <scope>NUCLEOTIDE SEQUENCE [LARGE SCALE GENOMIC DNA]</scope>
    <source>
        <strain evidence="1 2">1.58</strain>
    </source>
</reference>
<proteinExistence type="predicted"/>
<evidence type="ECO:0000313" key="1">
    <source>
        <dbReference type="EMBL" id="OCK87048.1"/>
    </source>
</evidence>
<name>A0ACC8ELD5_9PEZI</name>
<dbReference type="EMBL" id="KV748273">
    <property type="protein sequence ID" value="OCK87048.1"/>
    <property type="molecule type" value="Genomic_DNA"/>
</dbReference>
<evidence type="ECO:0000313" key="2">
    <source>
        <dbReference type="Proteomes" id="UP000250078"/>
    </source>
</evidence>
<protein>
    <submittedName>
        <fullName evidence="1">Uncharacterized protein</fullName>
    </submittedName>
</protein>
<sequence>MIVVNPGVTGRGRTRSRSTSADSFQSYNDSQAAKHAPERISSHSDLLPVRYSGETDIEVDRHVRIVPFKRNVYTVSHGASPTDFAQHSWIINYGATDKWYEQPSLAVQKQMEIMHEAGCLPNDFLSAVEQPIPMSLPVPKVWASAALITPTDDDIYDCVAGHSVDAEFAGACHQCTDEKAEALEKCSLVYYLVLSTFQAFDNIYRGTTSATGTGKTIYRVVKCGRREAAASEAFYAAGVNGWNVVFSCVWREGDTGKKATRVDELWRMAGKPKDEQELRVFY</sequence>
<gene>
    <name evidence="1" type="ORF">K441DRAFT_623707</name>
</gene>
<organism evidence="1 2">
    <name type="scientific">Cenococcum geophilum 1.58</name>
    <dbReference type="NCBI Taxonomy" id="794803"/>
    <lineage>
        <taxon>Eukaryota</taxon>
        <taxon>Fungi</taxon>
        <taxon>Dikarya</taxon>
        <taxon>Ascomycota</taxon>
        <taxon>Pezizomycotina</taxon>
        <taxon>Dothideomycetes</taxon>
        <taxon>Pleosporomycetidae</taxon>
        <taxon>Gloniales</taxon>
        <taxon>Gloniaceae</taxon>
        <taxon>Cenococcum</taxon>
    </lineage>
</organism>